<dbReference type="PANTHER" id="PTHR43249:SF1">
    <property type="entry name" value="D-GLUCOSIDE 3-DEHYDROGENASE"/>
    <property type="match status" value="1"/>
</dbReference>
<accession>A0A3B1CHV1</accession>
<dbReference type="SUPFAM" id="SSF55347">
    <property type="entry name" value="Glyceraldehyde-3-phosphate dehydrogenase-like, C-terminal domain"/>
    <property type="match status" value="1"/>
</dbReference>
<dbReference type="GO" id="GO:0000166">
    <property type="term" value="F:nucleotide binding"/>
    <property type="evidence" value="ECO:0007669"/>
    <property type="project" value="InterPro"/>
</dbReference>
<dbReference type="InterPro" id="IPR055170">
    <property type="entry name" value="GFO_IDH_MocA-like_dom"/>
</dbReference>
<dbReference type="EMBL" id="UOGC01000151">
    <property type="protein sequence ID" value="VAX23548.1"/>
    <property type="molecule type" value="Genomic_DNA"/>
</dbReference>
<feature type="domain" description="Gfo/Idh/MocA-like oxidoreductase N-terminal" evidence="1">
    <location>
        <begin position="6"/>
        <end position="138"/>
    </location>
</feature>
<dbReference type="Pfam" id="PF22725">
    <property type="entry name" value="GFO_IDH_MocA_C3"/>
    <property type="match status" value="1"/>
</dbReference>
<dbReference type="InterPro" id="IPR036291">
    <property type="entry name" value="NAD(P)-bd_dom_sf"/>
</dbReference>
<evidence type="ECO:0008006" key="4">
    <source>
        <dbReference type="Google" id="ProtNLM"/>
    </source>
</evidence>
<reference evidence="3" key="1">
    <citation type="submission" date="2018-06" db="EMBL/GenBank/DDBJ databases">
        <authorList>
            <person name="Zhirakovskaya E."/>
        </authorList>
    </citation>
    <scope>NUCLEOTIDE SEQUENCE</scope>
</reference>
<dbReference type="AlphaFoldDB" id="A0A3B1CHV1"/>
<protein>
    <recommendedName>
        <fullName evidence="4">Inositol 2-dehydrogenase</fullName>
    </recommendedName>
</protein>
<dbReference type="InterPro" id="IPR052515">
    <property type="entry name" value="Gfo/Idh/MocA_Oxidoreductase"/>
</dbReference>
<feature type="domain" description="GFO/IDH/MocA-like oxidoreductase" evidence="2">
    <location>
        <begin position="146"/>
        <end position="257"/>
    </location>
</feature>
<organism evidence="3">
    <name type="scientific">hydrothermal vent metagenome</name>
    <dbReference type="NCBI Taxonomy" id="652676"/>
    <lineage>
        <taxon>unclassified sequences</taxon>
        <taxon>metagenomes</taxon>
        <taxon>ecological metagenomes</taxon>
    </lineage>
</organism>
<dbReference type="PANTHER" id="PTHR43249">
    <property type="entry name" value="UDP-N-ACETYL-2-AMINO-2-DEOXY-D-GLUCURONATE OXIDASE"/>
    <property type="match status" value="1"/>
</dbReference>
<gene>
    <name evidence="3" type="ORF">MNBD_NITROSPINAE01-1906</name>
</gene>
<dbReference type="Gene3D" id="3.30.360.10">
    <property type="entry name" value="Dihydrodipicolinate Reductase, domain 2"/>
    <property type="match status" value="1"/>
</dbReference>
<name>A0A3B1CHV1_9ZZZZ</name>
<dbReference type="Pfam" id="PF01408">
    <property type="entry name" value="GFO_IDH_MocA"/>
    <property type="match status" value="1"/>
</dbReference>
<dbReference type="Gene3D" id="3.40.50.720">
    <property type="entry name" value="NAD(P)-binding Rossmann-like Domain"/>
    <property type="match status" value="1"/>
</dbReference>
<dbReference type="SUPFAM" id="SSF51735">
    <property type="entry name" value="NAD(P)-binding Rossmann-fold domains"/>
    <property type="match status" value="1"/>
</dbReference>
<sequence>MGKVYKVAIIGCGRIASLLEDDPLRGKPASHSGAYHAHHKTKIIAGCDIDPDNLKAFGKRWKVKALYDDYRELLEREKPDIISVTTWTESHSEIVTHAAKSGNVKGIYCEKPIAINLTQAKRMIRTCKKHNVAMVVGHERRWDGRYQIIRNMLHSGALGEVKSMTGYALGGSPPKLSRKKFGGGPMFHDGTHLVDLFRFFGGDVESVTGFDERPFGNKCVESTAVGLIRFKNGATGLIIGGGERDYFHFEIDIHTNKARVVLGNHTAELYMAEPSKRYSGFTELTKRPFPAVNGHGVNAFVGGVADLIKEIETGERSISSGQDGYKALEIITALYKSASNGKAPIELPL</sequence>
<evidence type="ECO:0000259" key="1">
    <source>
        <dbReference type="Pfam" id="PF01408"/>
    </source>
</evidence>
<evidence type="ECO:0000259" key="2">
    <source>
        <dbReference type="Pfam" id="PF22725"/>
    </source>
</evidence>
<dbReference type="InterPro" id="IPR000683">
    <property type="entry name" value="Gfo/Idh/MocA-like_OxRdtase_N"/>
</dbReference>
<proteinExistence type="predicted"/>
<evidence type="ECO:0000313" key="3">
    <source>
        <dbReference type="EMBL" id="VAX23548.1"/>
    </source>
</evidence>